<dbReference type="AlphaFoldDB" id="A0AAV5SQR1"/>
<dbReference type="EMBL" id="BTSX01000002">
    <property type="protein sequence ID" value="GMS85707.1"/>
    <property type="molecule type" value="Genomic_DNA"/>
</dbReference>
<gene>
    <name evidence="1" type="ORF">PENTCL1PPCAC_7882</name>
</gene>
<evidence type="ECO:0000313" key="2">
    <source>
        <dbReference type="Proteomes" id="UP001432027"/>
    </source>
</evidence>
<keyword evidence="2" id="KW-1185">Reference proteome</keyword>
<evidence type="ECO:0000313" key="1">
    <source>
        <dbReference type="EMBL" id="GMS85707.1"/>
    </source>
</evidence>
<name>A0AAV5SQR1_9BILA</name>
<sequence>MDFGPGPFFRPLKRDRDRDRFLDYLYFVTFILMHSFRDILLKGLPQNQIILFQENQLWSEIFGLYSRKEWAQYRITAENMTPNEIEALQKSYSIFRSFRQMVRQFLSTRTRMMASSGVEVWRVNISVFMYFRTEMLPEMFKVLQDSDIEREMMWNMVTFEFTFAYRKLRSIDATDEFDFFLQSSTDVSSTDPCGTNTKSFKNIG</sequence>
<organism evidence="1 2">
    <name type="scientific">Pristionchus entomophagus</name>
    <dbReference type="NCBI Taxonomy" id="358040"/>
    <lineage>
        <taxon>Eukaryota</taxon>
        <taxon>Metazoa</taxon>
        <taxon>Ecdysozoa</taxon>
        <taxon>Nematoda</taxon>
        <taxon>Chromadorea</taxon>
        <taxon>Rhabditida</taxon>
        <taxon>Rhabditina</taxon>
        <taxon>Diplogasteromorpha</taxon>
        <taxon>Diplogasteroidea</taxon>
        <taxon>Neodiplogasteridae</taxon>
        <taxon>Pristionchus</taxon>
    </lineage>
</organism>
<proteinExistence type="predicted"/>
<comment type="caution">
    <text evidence="1">The sequence shown here is derived from an EMBL/GenBank/DDBJ whole genome shotgun (WGS) entry which is preliminary data.</text>
</comment>
<accession>A0AAV5SQR1</accession>
<reference evidence="1" key="1">
    <citation type="submission" date="2023-10" db="EMBL/GenBank/DDBJ databases">
        <title>Genome assembly of Pristionchus species.</title>
        <authorList>
            <person name="Yoshida K."/>
            <person name="Sommer R.J."/>
        </authorList>
    </citation>
    <scope>NUCLEOTIDE SEQUENCE</scope>
    <source>
        <strain evidence="1">RS0144</strain>
    </source>
</reference>
<dbReference type="Proteomes" id="UP001432027">
    <property type="component" value="Unassembled WGS sequence"/>
</dbReference>
<protein>
    <submittedName>
        <fullName evidence="1">Uncharacterized protein</fullName>
    </submittedName>
</protein>